<dbReference type="InterPro" id="IPR007372">
    <property type="entry name" value="Lipid/polyisoprenoid-bd_YceI"/>
</dbReference>
<evidence type="ECO:0000313" key="3">
    <source>
        <dbReference type="EMBL" id="MBB4348457.1"/>
    </source>
</evidence>
<feature type="domain" description="Lipid/polyisoprenoid-binding YceI-like" evidence="2">
    <location>
        <begin position="36"/>
        <end position="193"/>
    </location>
</feature>
<reference evidence="6 7" key="1">
    <citation type="submission" date="2020-08" db="EMBL/GenBank/DDBJ databases">
        <title>Genomic Encyclopedia of Type Strains, Phase IV (KMG-V): Genome sequencing to study the core and pangenomes of soil and plant-associated prokaryotes.</title>
        <authorList>
            <person name="Whitman W."/>
        </authorList>
    </citation>
    <scope>NUCLEOTIDE SEQUENCE [LARGE SCALE GENOMIC DNA]</scope>
    <source>
        <strain evidence="4 7">SEMIA 444</strain>
        <strain evidence="3 6">SEMIA 448</strain>
        <strain evidence="5 8">SEMIA 452</strain>
    </source>
</reference>
<evidence type="ECO:0000313" key="5">
    <source>
        <dbReference type="EMBL" id="MBB4446384.1"/>
    </source>
</evidence>
<feature type="signal peptide" evidence="1">
    <location>
        <begin position="1"/>
        <end position="20"/>
    </location>
</feature>
<keyword evidence="1" id="KW-0732">Signal</keyword>
<evidence type="ECO:0000313" key="8">
    <source>
        <dbReference type="Proteomes" id="UP000576087"/>
    </source>
</evidence>
<evidence type="ECO:0000313" key="6">
    <source>
        <dbReference type="Proteomes" id="UP000520770"/>
    </source>
</evidence>
<gene>
    <name evidence="4" type="ORF">GGE31_002198</name>
    <name evidence="3" type="ORF">GGE33_002199</name>
    <name evidence="5" type="ORF">GGE35_002200</name>
</gene>
<sequence>MIRGTSILTAIVLYSSSAQLAPAAPGVPNLTEAAGRYTITGSSDIRFQVDQVGGGGIKGSFRRFSGNFNLKAGDLSNAVVNFELEPQSVSTGQARVDTFLRSSAVFDTENYDSITFRSNRVEQTGPDSAHITGTLTAKGHSAAESFDVRLTSWNGRMIGFTVSGRILRSHYAMDVGTPIYSNVVEFDMLVEGQRN</sequence>
<protein>
    <submittedName>
        <fullName evidence="5">Polyisoprenoid-binding protein YceI</fullName>
    </submittedName>
</protein>
<evidence type="ECO:0000259" key="2">
    <source>
        <dbReference type="SMART" id="SM00867"/>
    </source>
</evidence>
<organism evidence="5 8">
    <name type="scientific">Aliirhizobium cellulosilyticum</name>
    <dbReference type="NCBI Taxonomy" id="393664"/>
    <lineage>
        <taxon>Bacteria</taxon>
        <taxon>Pseudomonadati</taxon>
        <taxon>Pseudomonadota</taxon>
        <taxon>Alphaproteobacteria</taxon>
        <taxon>Hyphomicrobiales</taxon>
        <taxon>Rhizobiaceae</taxon>
        <taxon>Aliirhizobium</taxon>
    </lineage>
</organism>
<feature type="chain" id="PRO_5036405019" evidence="1">
    <location>
        <begin position="21"/>
        <end position="195"/>
    </location>
</feature>
<dbReference type="PANTHER" id="PTHR34406">
    <property type="entry name" value="PROTEIN YCEI"/>
    <property type="match status" value="1"/>
</dbReference>
<evidence type="ECO:0000256" key="1">
    <source>
        <dbReference type="SAM" id="SignalP"/>
    </source>
</evidence>
<proteinExistence type="predicted"/>
<dbReference type="SMART" id="SM00867">
    <property type="entry name" value="YceI"/>
    <property type="match status" value="1"/>
</dbReference>
<comment type="caution">
    <text evidence="5">The sequence shown here is derived from an EMBL/GenBank/DDBJ whole genome shotgun (WGS) entry which is preliminary data.</text>
</comment>
<dbReference type="EMBL" id="JACIGW010000002">
    <property type="protein sequence ID" value="MBB4348457.1"/>
    <property type="molecule type" value="Genomic_DNA"/>
</dbReference>
<dbReference type="Pfam" id="PF04264">
    <property type="entry name" value="YceI"/>
    <property type="match status" value="1"/>
</dbReference>
<dbReference type="EMBL" id="JACIHM010000002">
    <property type="protein sequence ID" value="MBB4446384.1"/>
    <property type="molecule type" value="Genomic_DNA"/>
</dbReference>
<dbReference type="Gene3D" id="2.40.128.110">
    <property type="entry name" value="Lipid/polyisoprenoid-binding, YceI-like"/>
    <property type="match status" value="1"/>
</dbReference>
<dbReference type="PANTHER" id="PTHR34406:SF1">
    <property type="entry name" value="PROTEIN YCEI"/>
    <property type="match status" value="1"/>
</dbReference>
<dbReference type="Proteomes" id="UP000520770">
    <property type="component" value="Unassembled WGS sequence"/>
</dbReference>
<dbReference type="Proteomes" id="UP000524535">
    <property type="component" value="Unassembled WGS sequence"/>
</dbReference>
<dbReference type="Proteomes" id="UP000576087">
    <property type="component" value="Unassembled WGS sequence"/>
</dbReference>
<dbReference type="RefSeq" id="WP_183823015.1">
    <property type="nucleotide sequence ID" value="NZ_JACIGW010000002.1"/>
</dbReference>
<dbReference type="SUPFAM" id="SSF101874">
    <property type="entry name" value="YceI-like"/>
    <property type="match status" value="1"/>
</dbReference>
<evidence type="ECO:0000313" key="7">
    <source>
        <dbReference type="Proteomes" id="UP000524535"/>
    </source>
</evidence>
<dbReference type="EMBL" id="JACIGY010000002">
    <property type="protein sequence ID" value="MBB4411693.1"/>
    <property type="molecule type" value="Genomic_DNA"/>
</dbReference>
<evidence type="ECO:0000313" key="4">
    <source>
        <dbReference type="EMBL" id="MBB4411693.1"/>
    </source>
</evidence>
<accession>A0A7W6UXX6</accession>
<keyword evidence="7" id="KW-1185">Reference proteome</keyword>
<name>A0A7W6UXX6_9HYPH</name>
<dbReference type="AlphaFoldDB" id="A0A7W6UXX6"/>
<dbReference type="InterPro" id="IPR036761">
    <property type="entry name" value="TTHA0802/YceI-like_sf"/>
</dbReference>